<gene>
    <name evidence="2" type="primary">LOC105366063</name>
</gene>
<proteinExistence type="predicted"/>
<protein>
    <submittedName>
        <fullName evidence="2">LOW QUALITY PROTEIN: uncharacterized protein LOC105366063</fullName>
    </submittedName>
</protein>
<dbReference type="RefSeq" id="XP_011502682.1">
    <property type="nucleotide sequence ID" value="XM_011504380.1"/>
</dbReference>
<accession>A0AAJ7E006</accession>
<dbReference type="GeneID" id="105366063"/>
<name>A0AAJ7E006_9HYME</name>
<dbReference type="AlphaFoldDB" id="A0AAJ7E006"/>
<sequence>MGFKEFKNIGLTRAIKLLSGAHHREVIYQQNEREFNLIDNAKIQKLIFSDYNQLVKEMILVESPFAETTIWLYMRDGYGLREVALALTKTKLIVASDALETNYQHWCSLDVDPCIETLELVPIYPLKFLTLSIFRNRRRNMFKARSYLTQYTIYGYTLFSNTDGKSHYCRLEFEFRWCTYACA</sequence>
<evidence type="ECO:0000313" key="2">
    <source>
        <dbReference type="RefSeq" id="XP_011502682.1"/>
    </source>
</evidence>
<organism evidence="1 2">
    <name type="scientific">Ceratosolen solmsi marchali</name>
    <dbReference type="NCBI Taxonomy" id="326594"/>
    <lineage>
        <taxon>Eukaryota</taxon>
        <taxon>Metazoa</taxon>
        <taxon>Ecdysozoa</taxon>
        <taxon>Arthropoda</taxon>
        <taxon>Hexapoda</taxon>
        <taxon>Insecta</taxon>
        <taxon>Pterygota</taxon>
        <taxon>Neoptera</taxon>
        <taxon>Endopterygota</taxon>
        <taxon>Hymenoptera</taxon>
        <taxon>Apocrita</taxon>
        <taxon>Proctotrupomorpha</taxon>
        <taxon>Chalcidoidea</taxon>
        <taxon>Agaonidae</taxon>
        <taxon>Agaoninae</taxon>
        <taxon>Ceratosolen</taxon>
    </lineage>
</organism>
<reference evidence="2" key="1">
    <citation type="submission" date="2025-08" db="UniProtKB">
        <authorList>
            <consortium name="RefSeq"/>
        </authorList>
    </citation>
    <scope>IDENTIFICATION</scope>
</reference>
<evidence type="ECO:0000313" key="1">
    <source>
        <dbReference type="Proteomes" id="UP000695007"/>
    </source>
</evidence>
<dbReference type="KEGG" id="csol:105366063"/>
<keyword evidence="1" id="KW-1185">Reference proteome</keyword>
<dbReference type="Proteomes" id="UP000695007">
    <property type="component" value="Unplaced"/>
</dbReference>